<reference evidence="1" key="1">
    <citation type="submission" date="2021-03" db="EMBL/GenBank/DDBJ databases">
        <title>Draft genome sequence of rust myrtle Austropuccinia psidii MF-1, a brazilian biotype.</title>
        <authorList>
            <person name="Quecine M.C."/>
            <person name="Pachon D.M.R."/>
            <person name="Bonatelli M.L."/>
            <person name="Correr F.H."/>
            <person name="Franceschini L.M."/>
            <person name="Leite T.F."/>
            <person name="Margarido G.R.A."/>
            <person name="Almeida C.A."/>
            <person name="Ferrarezi J.A."/>
            <person name="Labate C.A."/>
        </authorList>
    </citation>
    <scope>NUCLEOTIDE SEQUENCE</scope>
    <source>
        <strain evidence="1">MF-1</strain>
    </source>
</reference>
<evidence type="ECO:0000313" key="2">
    <source>
        <dbReference type="Proteomes" id="UP000765509"/>
    </source>
</evidence>
<keyword evidence="2" id="KW-1185">Reference proteome</keyword>
<comment type="caution">
    <text evidence="1">The sequence shown here is derived from an EMBL/GenBank/DDBJ whole genome shotgun (WGS) entry which is preliminary data.</text>
</comment>
<accession>A0A9Q3IYD0</accession>
<dbReference type="Proteomes" id="UP000765509">
    <property type="component" value="Unassembled WGS sequence"/>
</dbReference>
<organism evidence="1 2">
    <name type="scientific">Austropuccinia psidii MF-1</name>
    <dbReference type="NCBI Taxonomy" id="1389203"/>
    <lineage>
        <taxon>Eukaryota</taxon>
        <taxon>Fungi</taxon>
        <taxon>Dikarya</taxon>
        <taxon>Basidiomycota</taxon>
        <taxon>Pucciniomycotina</taxon>
        <taxon>Pucciniomycetes</taxon>
        <taxon>Pucciniales</taxon>
        <taxon>Sphaerophragmiaceae</taxon>
        <taxon>Austropuccinia</taxon>
    </lineage>
</organism>
<sequence length="91" mass="10919">MDNPYNQEDIKPYAFLQNKARSLYQYQDGYNMSYSEEEALRHLPEVSKQPKFSGTREYDHMEPIYYIYALLNDVPNIPDYWIPARLNTAFK</sequence>
<dbReference type="EMBL" id="AVOT02058813">
    <property type="protein sequence ID" value="MBW0552615.1"/>
    <property type="molecule type" value="Genomic_DNA"/>
</dbReference>
<evidence type="ECO:0000313" key="1">
    <source>
        <dbReference type="EMBL" id="MBW0552615.1"/>
    </source>
</evidence>
<dbReference type="AlphaFoldDB" id="A0A9Q3IYD0"/>
<protein>
    <submittedName>
        <fullName evidence="1">Uncharacterized protein</fullName>
    </submittedName>
</protein>
<gene>
    <name evidence="1" type="ORF">O181_092330</name>
</gene>
<proteinExistence type="predicted"/>
<name>A0A9Q3IYD0_9BASI</name>